<accession>A0ABP7W0F2</accession>
<dbReference type="InterPro" id="IPR003156">
    <property type="entry name" value="DHHA1_dom"/>
</dbReference>
<feature type="domain" description="DDH" evidence="1">
    <location>
        <begin position="18"/>
        <end position="157"/>
    </location>
</feature>
<dbReference type="PANTHER" id="PTHR47618:SF1">
    <property type="entry name" value="BIFUNCTIONAL OLIGORIBONUCLEASE AND PAP PHOSPHATASE NRNA"/>
    <property type="match status" value="1"/>
</dbReference>
<gene>
    <name evidence="3" type="primary">nrnA</name>
    <name evidence="3" type="ORF">GCM10022410_23300</name>
</gene>
<dbReference type="RefSeq" id="WP_344913373.1">
    <property type="nucleotide sequence ID" value="NZ_BAABDL010000127.1"/>
</dbReference>
<dbReference type="Gene3D" id="3.10.310.30">
    <property type="match status" value="1"/>
</dbReference>
<dbReference type="InterPro" id="IPR001667">
    <property type="entry name" value="DDH_dom"/>
</dbReference>
<comment type="caution">
    <text evidence="3">The sequence shown here is derived from an EMBL/GenBank/DDBJ whole genome shotgun (WGS) entry which is preliminary data.</text>
</comment>
<dbReference type="SUPFAM" id="SSF64182">
    <property type="entry name" value="DHH phosphoesterases"/>
    <property type="match status" value="1"/>
</dbReference>
<name>A0ABP7W0F2_9BACI</name>
<dbReference type="InterPro" id="IPR051319">
    <property type="entry name" value="Oligoribo/pAp-PDE_c-di-AMP_PDE"/>
</dbReference>
<dbReference type="Pfam" id="PF02272">
    <property type="entry name" value="DHHA1"/>
    <property type="match status" value="1"/>
</dbReference>
<proteinExistence type="predicted"/>
<organism evidence="3 4">
    <name type="scientific">Amphibacillus indicireducens</name>
    <dbReference type="NCBI Taxonomy" id="1076330"/>
    <lineage>
        <taxon>Bacteria</taxon>
        <taxon>Bacillati</taxon>
        <taxon>Bacillota</taxon>
        <taxon>Bacilli</taxon>
        <taxon>Bacillales</taxon>
        <taxon>Bacillaceae</taxon>
        <taxon>Amphibacillus</taxon>
    </lineage>
</organism>
<evidence type="ECO:0000313" key="4">
    <source>
        <dbReference type="Proteomes" id="UP001501734"/>
    </source>
</evidence>
<reference evidence="4" key="1">
    <citation type="journal article" date="2019" name="Int. J. Syst. Evol. Microbiol.">
        <title>The Global Catalogue of Microorganisms (GCM) 10K type strain sequencing project: providing services to taxonomists for standard genome sequencing and annotation.</title>
        <authorList>
            <consortium name="The Broad Institute Genomics Platform"/>
            <consortium name="The Broad Institute Genome Sequencing Center for Infectious Disease"/>
            <person name="Wu L."/>
            <person name="Ma J."/>
        </authorList>
    </citation>
    <scope>NUCLEOTIDE SEQUENCE [LARGE SCALE GENOMIC DNA]</scope>
    <source>
        <strain evidence="4">JCM 17250</strain>
    </source>
</reference>
<evidence type="ECO:0000259" key="1">
    <source>
        <dbReference type="Pfam" id="PF01368"/>
    </source>
</evidence>
<dbReference type="InterPro" id="IPR038763">
    <property type="entry name" value="DHH_sf"/>
</dbReference>
<dbReference type="Pfam" id="PF01368">
    <property type="entry name" value="DHH"/>
    <property type="match status" value="1"/>
</dbReference>
<dbReference type="Proteomes" id="UP001501734">
    <property type="component" value="Unassembled WGS sequence"/>
</dbReference>
<evidence type="ECO:0000259" key="2">
    <source>
        <dbReference type="Pfam" id="PF02272"/>
    </source>
</evidence>
<evidence type="ECO:0000313" key="3">
    <source>
        <dbReference type="EMBL" id="GAA4078023.1"/>
    </source>
</evidence>
<sequence>MQKEILAQIREKIMEYNRIIIHRHVRPDLDAVGSQVGLATWIKENFPNKEVYCVGENDETLTYLVTMDEITDQMYQDALVIICDTANHPRIDDQRYPLAKERIKIDHHPIVDQYGDLNWVDTEASSTSEMIYNLITSSDQQNLKMTTDVARLLYAGIIGDTGRFLFQSTTPRTFEIASELVKHPFNRSEIYENLYEIKPGLAKLKGWLLDQLSIDDLGVVGIKLTKDILEKYQVTADQSSALVQVYGGIKGIDCWAMFVEEDDQIRVRIRSKKTKINHVAEQFNGGGHPFASGATVYSWAEADRLIEALKAACK</sequence>
<protein>
    <submittedName>
        <fullName evidence="3">Bifunctional oligoribonuclease/PAP phosphatase NrnA</fullName>
    </submittedName>
</protein>
<dbReference type="PANTHER" id="PTHR47618">
    <property type="entry name" value="BIFUNCTIONAL OLIGORIBONUCLEASE AND PAP PHOSPHATASE NRNA"/>
    <property type="match status" value="1"/>
</dbReference>
<dbReference type="EMBL" id="BAABDL010000127">
    <property type="protein sequence ID" value="GAA4078023.1"/>
    <property type="molecule type" value="Genomic_DNA"/>
</dbReference>
<feature type="domain" description="DHHA1" evidence="2">
    <location>
        <begin position="231"/>
        <end position="313"/>
    </location>
</feature>
<dbReference type="Gene3D" id="3.90.1640.10">
    <property type="entry name" value="inorganic pyrophosphatase (n-terminal core)"/>
    <property type="match status" value="1"/>
</dbReference>
<keyword evidence="4" id="KW-1185">Reference proteome</keyword>